<proteinExistence type="predicted"/>
<dbReference type="AlphaFoldDB" id="A0A150TGW6"/>
<comment type="caution">
    <text evidence="2">The sequence shown here is derived from an EMBL/GenBank/DDBJ whole genome shotgun (WGS) entry which is preliminary data.</text>
</comment>
<evidence type="ECO:0000256" key="1">
    <source>
        <dbReference type="SAM" id="Coils"/>
    </source>
</evidence>
<dbReference type="Proteomes" id="UP000075502">
    <property type="component" value="Unassembled WGS sequence"/>
</dbReference>
<organism evidence="2 3">
    <name type="scientific">Sorangium cellulosum</name>
    <name type="common">Polyangium cellulosum</name>
    <dbReference type="NCBI Taxonomy" id="56"/>
    <lineage>
        <taxon>Bacteria</taxon>
        <taxon>Pseudomonadati</taxon>
        <taxon>Myxococcota</taxon>
        <taxon>Polyangia</taxon>
        <taxon>Polyangiales</taxon>
        <taxon>Polyangiaceae</taxon>
        <taxon>Sorangium</taxon>
    </lineage>
</organism>
<evidence type="ECO:0000313" key="2">
    <source>
        <dbReference type="EMBL" id="KYG03931.1"/>
    </source>
</evidence>
<accession>A0A150TGW6</accession>
<evidence type="ECO:0000313" key="3">
    <source>
        <dbReference type="Proteomes" id="UP000075502"/>
    </source>
</evidence>
<dbReference type="EMBL" id="JEME01002548">
    <property type="protein sequence ID" value="KYG03931.1"/>
    <property type="molecule type" value="Genomic_DNA"/>
</dbReference>
<feature type="coiled-coil region" evidence="1">
    <location>
        <begin position="70"/>
        <end position="137"/>
    </location>
</feature>
<protein>
    <submittedName>
        <fullName evidence="2">Uncharacterized protein</fullName>
    </submittedName>
</protein>
<keyword evidence="1" id="KW-0175">Coiled coil</keyword>
<gene>
    <name evidence="2" type="ORF">BE21_49345</name>
</gene>
<name>A0A150TGW6_SORCE</name>
<sequence length="161" mass="18169">MRRAALRDLAALPGDAWERRVAMPWLVRLSFEVPEQLLPGLPSEERDFVMETREWFEQFTARKVEAGVEAALKEAVKEAVKEAKKEAKKEAEEAKKEAEQRARLRLTAQMCELRLGRPLAEAEIAALGERLARLQETRVAEVLLSFSAEALATWLADPNAT</sequence>
<reference evidence="2 3" key="1">
    <citation type="submission" date="2014-02" db="EMBL/GenBank/DDBJ databases">
        <title>The small core and large imbalanced accessory genome model reveals a collaborative survival strategy of Sorangium cellulosum strains in nature.</title>
        <authorList>
            <person name="Han K."/>
            <person name="Peng R."/>
            <person name="Blom J."/>
            <person name="Li Y.-Z."/>
        </authorList>
    </citation>
    <scope>NUCLEOTIDE SEQUENCE [LARGE SCALE GENOMIC DNA]</scope>
    <source>
        <strain evidence="2 3">So0007-03</strain>
    </source>
</reference>